<protein>
    <submittedName>
        <fullName evidence="4">Polypeptide n-acetylgalactosaminyltransferase 11</fullName>
    </submittedName>
</protein>
<keyword evidence="2" id="KW-1133">Transmembrane helix</keyword>
<evidence type="ECO:0000313" key="5">
    <source>
        <dbReference type="Proteomes" id="UP000233556"/>
    </source>
</evidence>
<organism evidence="4 5">
    <name type="scientific">Limosa lapponica baueri</name>
    <dbReference type="NCBI Taxonomy" id="1758121"/>
    <lineage>
        <taxon>Eukaryota</taxon>
        <taxon>Metazoa</taxon>
        <taxon>Chordata</taxon>
        <taxon>Craniata</taxon>
        <taxon>Vertebrata</taxon>
        <taxon>Euteleostomi</taxon>
        <taxon>Archelosauria</taxon>
        <taxon>Archosauria</taxon>
        <taxon>Dinosauria</taxon>
        <taxon>Saurischia</taxon>
        <taxon>Theropoda</taxon>
        <taxon>Coelurosauria</taxon>
        <taxon>Aves</taxon>
        <taxon>Neognathae</taxon>
        <taxon>Neoaves</taxon>
        <taxon>Charadriiformes</taxon>
        <taxon>Scolopacidae</taxon>
        <taxon>Limosa</taxon>
    </lineage>
</organism>
<dbReference type="Proteomes" id="UP000233556">
    <property type="component" value="Unassembled WGS sequence"/>
</dbReference>
<dbReference type="Pfam" id="PF00535">
    <property type="entry name" value="Glycos_transf_2"/>
    <property type="match status" value="1"/>
</dbReference>
<keyword evidence="2" id="KW-0812">Transmembrane</keyword>
<gene>
    <name evidence="4" type="ORF">llap_19068</name>
</gene>
<evidence type="ECO:0000256" key="2">
    <source>
        <dbReference type="SAM" id="Phobius"/>
    </source>
</evidence>
<dbReference type="AlphaFoldDB" id="A0A2I0TA07"/>
<keyword evidence="4" id="KW-0808">Transferase</keyword>
<dbReference type="GO" id="GO:0008593">
    <property type="term" value="P:regulation of Notch signaling pathway"/>
    <property type="evidence" value="ECO:0007669"/>
    <property type="project" value="TreeGrafter"/>
</dbReference>
<dbReference type="InterPro" id="IPR029044">
    <property type="entry name" value="Nucleotide-diphossugar_trans"/>
</dbReference>
<dbReference type="GO" id="GO:0006493">
    <property type="term" value="P:protein O-linked glycosylation"/>
    <property type="evidence" value="ECO:0007669"/>
    <property type="project" value="TreeGrafter"/>
</dbReference>
<feature type="domain" description="Glycosyltransferase 2-like" evidence="3">
    <location>
        <begin position="160"/>
        <end position="243"/>
    </location>
</feature>
<dbReference type="SUPFAM" id="SSF53448">
    <property type="entry name" value="Nucleotide-diphospho-sugar transferases"/>
    <property type="match status" value="1"/>
</dbReference>
<evidence type="ECO:0000313" key="4">
    <source>
        <dbReference type="EMBL" id="PKU30628.1"/>
    </source>
</evidence>
<keyword evidence="1" id="KW-1015">Disulfide bond</keyword>
<sequence length="277" mass="31654">MGSVTLRYFCYGCLFTSVTWTLLLFVYFNFSEENQSFKNVPVKGLEPQRPFPKKFYPRFTRGPIHIPELQQKENKIGNPLGNHVQDPVKGEIEFSPEMGMIFNEEDQEVRDLGYQKHAFNMLISNRLGYHREVPDTRDANYKLSFPCSDISADLKKDLGEYVKTQLPKTTKLVRNEKREGLIRGRMIGASHATGQVLVFLDSHCEVNEMWLQPLLTPIKEDHRTVVCPVIDIISADTLTYSSSPVVRGGFNWGLHFKWDLVPMSELEGPEGATAPIK</sequence>
<keyword evidence="2" id="KW-0472">Membrane</keyword>
<dbReference type="GO" id="GO:0005794">
    <property type="term" value="C:Golgi apparatus"/>
    <property type="evidence" value="ECO:0007669"/>
    <property type="project" value="TreeGrafter"/>
</dbReference>
<dbReference type="EMBL" id="KZ514281">
    <property type="protein sequence ID" value="PKU30628.1"/>
    <property type="molecule type" value="Genomic_DNA"/>
</dbReference>
<dbReference type="GO" id="GO:0004653">
    <property type="term" value="F:polypeptide N-acetylgalactosaminyltransferase activity"/>
    <property type="evidence" value="ECO:0007669"/>
    <property type="project" value="TreeGrafter"/>
</dbReference>
<reference evidence="5" key="2">
    <citation type="submission" date="2017-12" db="EMBL/GenBank/DDBJ databases">
        <title>Genome sequence of the Bar-tailed Godwit (Limosa lapponica baueri).</title>
        <authorList>
            <person name="Lima N.C.B."/>
            <person name="Parody-Merino A.M."/>
            <person name="Battley P.F."/>
            <person name="Fidler A.E."/>
            <person name="Prosdocimi F."/>
        </authorList>
    </citation>
    <scope>NUCLEOTIDE SEQUENCE [LARGE SCALE GENOMIC DNA]</scope>
</reference>
<dbReference type="GO" id="GO:0005112">
    <property type="term" value="F:Notch binding"/>
    <property type="evidence" value="ECO:0007669"/>
    <property type="project" value="TreeGrafter"/>
</dbReference>
<evidence type="ECO:0000256" key="1">
    <source>
        <dbReference type="ARBA" id="ARBA00023157"/>
    </source>
</evidence>
<dbReference type="InterPro" id="IPR001173">
    <property type="entry name" value="Glyco_trans_2-like"/>
</dbReference>
<reference evidence="5" key="1">
    <citation type="submission" date="2017-11" db="EMBL/GenBank/DDBJ databases">
        <authorList>
            <person name="Lima N.C."/>
            <person name="Parody-Merino A.M."/>
            <person name="Battley P.F."/>
            <person name="Fidler A.E."/>
            <person name="Prosdocimi F."/>
        </authorList>
    </citation>
    <scope>NUCLEOTIDE SEQUENCE [LARGE SCALE GENOMIC DNA]</scope>
</reference>
<name>A0A2I0TA07_LIMLA</name>
<dbReference type="Gene3D" id="3.90.550.10">
    <property type="entry name" value="Spore Coat Polysaccharide Biosynthesis Protein SpsA, Chain A"/>
    <property type="match status" value="1"/>
</dbReference>
<evidence type="ECO:0000259" key="3">
    <source>
        <dbReference type="Pfam" id="PF00535"/>
    </source>
</evidence>
<dbReference type="OrthoDB" id="5988548at2759"/>
<keyword evidence="5" id="KW-1185">Reference proteome</keyword>
<feature type="transmembrane region" description="Helical" evidence="2">
    <location>
        <begin position="6"/>
        <end position="28"/>
    </location>
</feature>
<proteinExistence type="predicted"/>
<dbReference type="PANTHER" id="PTHR11675:SF63">
    <property type="entry name" value="POLYPEPTIDE N-ACETYLGALACTOSAMINYLTRANSFERASE"/>
    <property type="match status" value="1"/>
</dbReference>
<dbReference type="PANTHER" id="PTHR11675">
    <property type="entry name" value="N-ACETYLGALACTOSAMINYLTRANSFERASE"/>
    <property type="match status" value="1"/>
</dbReference>
<accession>A0A2I0TA07</accession>